<gene>
    <name evidence="1" type="ORF">UFOPK3610_01347</name>
</gene>
<sequence length="158" mass="16398">MSGVLLISEPTGGLDIVRNLADEVANSTLVWCDDAALRQVSDGLNEQGWDALVLRTDDEGFSGAAMGHRIQLHGVADVVVLVANTGDEVGNAVSLGAMALKHLPHEVPVLLTGSATSELESAWAPVAEEMEVVQTALAPALELAAMCRGAGKSAEWEG</sequence>
<organism evidence="1">
    <name type="scientific">freshwater metagenome</name>
    <dbReference type="NCBI Taxonomy" id="449393"/>
    <lineage>
        <taxon>unclassified sequences</taxon>
        <taxon>metagenomes</taxon>
        <taxon>ecological metagenomes</taxon>
    </lineage>
</organism>
<reference evidence="1" key="1">
    <citation type="submission" date="2020-05" db="EMBL/GenBank/DDBJ databases">
        <authorList>
            <person name="Chiriac C."/>
            <person name="Salcher M."/>
            <person name="Ghai R."/>
            <person name="Kavagutti S V."/>
        </authorList>
    </citation>
    <scope>NUCLEOTIDE SEQUENCE</scope>
</reference>
<proteinExistence type="predicted"/>
<dbReference type="AlphaFoldDB" id="A0A6J7HFU3"/>
<dbReference type="EMBL" id="CAFBMR010000059">
    <property type="protein sequence ID" value="CAB4919861.1"/>
    <property type="molecule type" value="Genomic_DNA"/>
</dbReference>
<protein>
    <submittedName>
        <fullName evidence="1">Unannotated protein</fullName>
    </submittedName>
</protein>
<name>A0A6J7HFU3_9ZZZZ</name>
<accession>A0A6J7HFU3</accession>
<evidence type="ECO:0000313" key="1">
    <source>
        <dbReference type="EMBL" id="CAB4919861.1"/>
    </source>
</evidence>